<proteinExistence type="predicted"/>
<dbReference type="AlphaFoldDB" id="A0A8T4GGH3"/>
<sequence length="34" mass="3608">MFSDKVAFDEVFKGVTDSAVIDGLCVVVGECVVE</sequence>
<keyword evidence="2" id="KW-1185">Reference proteome</keyword>
<reference evidence="1" key="1">
    <citation type="submission" date="2021-03" db="EMBL/GenBank/DDBJ databases">
        <title>Genomic Encyclopedia of Type Strains, Phase IV (KMG-IV): sequencing the most valuable type-strain genomes for metagenomic binning, comparative biology and taxonomic classification.</title>
        <authorList>
            <person name="Goeker M."/>
        </authorList>
    </citation>
    <scope>NUCLEOTIDE SEQUENCE</scope>
    <source>
        <strain evidence="1">DSM 23564</strain>
    </source>
</reference>
<dbReference type="EMBL" id="JAGGKQ010000026">
    <property type="protein sequence ID" value="MBP1923634.1"/>
    <property type="molecule type" value="Genomic_DNA"/>
</dbReference>
<gene>
    <name evidence="1" type="ORF">J2751_002679</name>
</gene>
<organism evidence="1 2">
    <name type="scientific">Halorubrum alkaliphilum</name>
    <dbReference type="NCBI Taxonomy" id="261290"/>
    <lineage>
        <taxon>Archaea</taxon>
        <taxon>Methanobacteriati</taxon>
        <taxon>Methanobacteriota</taxon>
        <taxon>Stenosarchaea group</taxon>
        <taxon>Halobacteria</taxon>
        <taxon>Halobacteriales</taxon>
        <taxon>Haloferacaceae</taxon>
        <taxon>Halorubrum</taxon>
    </lineage>
</organism>
<protein>
    <submittedName>
        <fullName evidence="1">Uncharacterized protein</fullName>
    </submittedName>
</protein>
<evidence type="ECO:0000313" key="1">
    <source>
        <dbReference type="EMBL" id="MBP1923634.1"/>
    </source>
</evidence>
<accession>A0A8T4GGH3</accession>
<name>A0A8T4GGH3_9EURY</name>
<comment type="caution">
    <text evidence="1">The sequence shown here is derived from an EMBL/GenBank/DDBJ whole genome shotgun (WGS) entry which is preliminary data.</text>
</comment>
<evidence type="ECO:0000313" key="2">
    <source>
        <dbReference type="Proteomes" id="UP000823588"/>
    </source>
</evidence>
<dbReference type="Proteomes" id="UP000823588">
    <property type="component" value="Unassembled WGS sequence"/>
</dbReference>